<evidence type="ECO:0000313" key="2">
    <source>
        <dbReference type="EMBL" id="SPT70943.1"/>
    </source>
</evidence>
<keyword evidence="1" id="KW-0732">Signal</keyword>
<protein>
    <submittedName>
        <fullName evidence="2">Uncharacterized protein</fullName>
    </submittedName>
</protein>
<evidence type="ECO:0000313" key="3">
    <source>
        <dbReference type="Proteomes" id="UP000250086"/>
    </source>
</evidence>
<feature type="signal peptide" evidence="1">
    <location>
        <begin position="1"/>
        <end position="20"/>
    </location>
</feature>
<dbReference type="RefSeq" id="WP_146740849.1">
    <property type="nucleotide sequence ID" value="NZ_UAPU01000005.1"/>
</dbReference>
<gene>
    <name evidence="2" type="ORF">NCTC13093_02370</name>
</gene>
<dbReference type="Proteomes" id="UP000250086">
    <property type="component" value="Unassembled WGS sequence"/>
</dbReference>
<dbReference type="OrthoDB" id="7068740at2"/>
<organism evidence="2 3">
    <name type="scientific">Anaerobiospirillum thomasii</name>
    <dbReference type="NCBI Taxonomy" id="179995"/>
    <lineage>
        <taxon>Bacteria</taxon>
        <taxon>Pseudomonadati</taxon>
        <taxon>Pseudomonadota</taxon>
        <taxon>Gammaproteobacteria</taxon>
        <taxon>Aeromonadales</taxon>
        <taxon>Succinivibrionaceae</taxon>
        <taxon>Anaerobiospirillum</taxon>
    </lineage>
</organism>
<keyword evidence="3" id="KW-1185">Reference proteome</keyword>
<dbReference type="EMBL" id="UAPV01000001">
    <property type="protein sequence ID" value="SPT70943.1"/>
    <property type="molecule type" value="Genomic_DNA"/>
</dbReference>
<proteinExistence type="predicted"/>
<reference evidence="2 3" key="1">
    <citation type="submission" date="2018-06" db="EMBL/GenBank/DDBJ databases">
        <authorList>
            <consortium name="Pathogen Informatics"/>
            <person name="Doyle S."/>
        </authorList>
    </citation>
    <scope>NUCLEOTIDE SEQUENCE [LARGE SCALE GENOMIC DNA]</scope>
    <source>
        <strain evidence="2 3">NCTC13093</strain>
    </source>
</reference>
<sequence>MHILKIMALCAAVISLSSSALVNSQEADDGLTADNNSSDFMITDERIPCPDGFIVEINPAVENSLTYTHENMDLSVNVTYIADSIAKNASPEAFARVSAQQLNCHMPVHSNLIEKGWSFMCDDYATEAVIYGQKGDLVMLTISGRNSKTESKLEDFIKFLDYQARR</sequence>
<feature type="chain" id="PRO_5015926501" evidence="1">
    <location>
        <begin position="21"/>
        <end position="166"/>
    </location>
</feature>
<evidence type="ECO:0000256" key="1">
    <source>
        <dbReference type="SAM" id="SignalP"/>
    </source>
</evidence>
<dbReference type="AlphaFoldDB" id="A0A2X0VB19"/>
<name>A0A2X0VB19_9GAMM</name>
<accession>A0A2X0VB19</accession>